<evidence type="ECO:0000313" key="1">
    <source>
        <dbReference type="EMBL" id="GBN52090.1"/>
    </source>
</evidence>
<dbReference type="AlphaFoldDB" id="A0A4Y2PNF8"/>
<gene>
    <name evidence="1" type="ORF">AVEN_122259_1</name>
</gene>
<evidence type="ECO:0000313" key="2">
    <source>
        <dbReference type="Proteomes" id="UP000499080"/>
    </source>
</evidence>
<organism evidence="1 2">
    <name type="scientific">Araneus ventricosus</name>
    <name type="common">Orbweaver spider</name>
    <name type="synonym">Epeira ventricosa</name>
    <dbReference type="NCBI Taxonomy" id="182803"/>
    <lineage>
        <taxon>Eukaryota</taxon>
        <taxon>Metazoa</taxon>
        <taxon>Ecdysozoa</taxon>
        <taxon>Arthropoda</taxon>
        <taxon>Chelicerata</taxon>
        <taxon>Arachnida</taxon>
        <taxon>Araneae</taxon>
        <taxon>Araneomorphae</taxon>
        <taxon>Entelegynae</taxon>
        <taxon>Araneoidea</taxon>
        <taxon>Araneidae</taxon>
        <taxon>Araneus</taxon>
    </lineage>
</organism>
<dbReference type="EMBL" id="BGPR01011598">
    <property type="protein sequence ID" value="GBN52090.1"/>
    <property type="molecule type" value="Genomic_DNA"/>
</dbReference>
<protein>
    <recommendedName>
        <fullName evidence="3">Retrotransposon gag domain-containing protein</fullName>
    </recommendedName>
</protein>
<dbReference type="PANTHER" id="PTHR33198">
    <property type="entry name" value="ANK_REP_REGION DOMAIN-CONTAINING PROTEIN-RELATED"/>
    <property type="match status" value="1"/>
</dbReference>
<dbReference type="PANTHER" id="PTHR33198:SF19">
    <property type="entry name" value="CCHC-TYPE DOMAIN-CONTAINING PROTEIN"/>
    <property type="match status" value="1"/>
</dbReference>
<comment type="caution">
    <text evidence="1">The sequence shown here is derived from an EMBL/GenBank/DDBJ whole genome shotgun (WGS) entry which is preliminary data.</text>
</comment>
<name>A0A4Y2PNF8_ARAVE</name>
<proteinExistence type="predicted"/>
<dbReference type="Proteomes" id="UP000499080">
    <property type="component" value="Unassembled WGS sequence"/>
</dbReference>
<accession>A0A4Y2PNF8</accession>
<dbReference type="OrthoDB" id="6432042at2759"/>
<sequence>MLKFPIVSIDEFDVSNPISWDNYTEQLISFLKTNVITNAEKKRVVLLAVLRIKTLGVLLSLLESESPSTKSYNDLIKNFKENFTPTSSEIYRHFQFQERMQRKNGTVSFYVTELRRLEEECNFDTTLTERLRGQLVSSIKDEALQRQLLAESKLTFNEAFSKAVADESAAEQAKHIHSQKLNSGNSTI</sequence>
<reference evidence="1 2" key="1">
    <citation type="journal article" date="2019" name="Sci. Rep.">
        <title>Orb-weaving spider Araneus ventricosus genome elucidates the spidroin gene catalogue.</title>
        <authorList>
            <person name="Kono N."/>
            <person name="Nakamura H."/>
            <person name="Ohtoshi R."/>
            <person name="Moran D.A.P."/>
            <person name="Shinohara A."/>
            <person name="Yoshida Y."/>
            <person name="Fujiwara M."/>
            <person name="Mori M."/>
            <person name="Tomita M."/>
            <person name="Arakawa K."/>
        </authorList>
    </citation>
    <scope>NUCLEOTIDE SEQUENCE [LARGE SCALE GENOMIC DNA]</scope>
</reference>
<evidence type="ECO:0008006" key="3">
    <source>
        <dbReference type="Google" id="ProtNLM"/>
    </source>
</evidence>
<keyword evidence="2" id="KW-1185">Reference proteome</keyword>